<proteinExistence type="predicted"/>
<dbReference type="HOGENOM" id="CLU_2159709_0_0_1"/>
<dbReference type="EMBL" id="KI276633">
    <property type="protein sequence ID" value="ESA21214.1"/>
    <property type="molecule type" value="Genomic_DNA"/>
</dbReference>
<accession>U9ULC7</accession>
<sequence length="111" mass="12946">MRCSRDRAVNFRMITKITNPFNLFIIKPKLYCDIVEILTALYLAVLNYETFTGGLSGHIMTYGILPHRWDLIVPHKSCRESNWAKIENLNIFLLDFIKSILIDIDQNSDQL</sequence>
<dbReference type="AlphaFoldDB" id="U9ULC7"/>
<evidence type="ECO:0000313" key="1">
    <source>
        <dbReference type="EMBL" id="ESA21214.1"/>
    </source>
</evidence>
<organism evidence="1">
    <name type="scientific">Rhizophagus irregularis (strain DAOM 181602 / DAOM 197198 / MUCL 43194)</name>
    <name type="common">Arbuscular mycorrhizal fungus</name>
    <name type="synonym">Glomus intraradices</name>
    <dbReference type="NCBI Taxonomy" id="747089"/>
    <lineage>
        <taxon>Eukaryota</taxon>
        <taxon>Fungi</taxon>
        <taxon>Fungi incertae sedis</taxon>
        <taxon>Mucoromycota</taxon>
        <taxon>Glomeromycotina</taxon>
        <taxon>Glomeromycetes</taxon>
        <taxon>Glomerales</taxon>
        <taxon>Glomeraceae</taxon>
        <taxon>Rhizophagus</taxon>
    </lineage>
</organism>
<protein>
    <submittedName>
        <fullName evidence="1">Uncharacterized protein</fullName>
    </submittedName>
</protein>
<name>U9ULC7_RHIID</name>
<gene>
    <name evidence="1" type="ORF">GLOINDRAFT_92003</name>
</gene>
<reference evidence="1" key="1">
    <citation type="submission" date="2013-07" db="EMBL/GenBank/DDBJ databases">
        <title>The genome of an arbuscular mycorrhizal fungus provides insights into the evolution of the oldest plant symbiosis.</title>
        <authorList>
            <consortium name="DOE Joint Genome Institute"/>
            <person name="Tisserant E."/>
            <person name="Malbreil M."/>
            <person name="Kuo A."/>
            <person name="Kohler A."/>
            <person name="Symeonidi A."/>
            <person name="Balestrini R."/>
            <person name="Charron P."/>
            <person name="Duensing N."/>
            <person name="Frei-dit-Frey N."/>
            <person name="Gianinazzi-Pearson V."/>
            <person name="Gilbert B."/>
            <person name="Handa Y."/>
            <person name="Hijri M."/>
            <person name="Kaul R."/>
            <person name="Kawaguchi M."/>
            <person name="Krajinski F."/>
            <person name="Lammers P."/>
            <person name="Lapierre D."/>
            <person name="Masclaux F.G."/>
            <person name="Murat C."/>
            <person name="Morin E."/>
            <person name="Ndikumana S."/>
            <person name="Pagni M."/>
            <person name="Petitpierre D."/>
            <person name="Requena N."/>
            <person name="Rosikiewicz P."/>
            <person name="Riley R."/>
            <person name="Saito K."/>
            <person name="San Clemente H."/>
            <person name="Shapiro H."/>
            <person name="van Tuinen D."/>
            <person name="Becard G."/>
            <person name="Bonfante P."/>
            <person name="Paszkowski U."/>
            <person name="Shachar-Hill Y."/>
            <person name="Young J.P."/>
            <person name="Sanders I.R."/>
            <person name="Henrissat B."/>
            <person name="Rensing S.A."/>
            <person name="Grigoriev I.V."/>
            <person name="Corradi N."/>
            <person name="Roux C."/>
            <person name="Martin F."/>
        </authorList>
    </citation>
    <scope>NUCLEOTIDE SEQUENCE</scope>
    <source>
        <strain evidence="1">DAOM 197198</strain>
    </source>
</reference>